<dbReference type="AlphaFoldDB" id="A0A101PW08"/>
<evidence type="ECO:0000313" key="3">
    <source>
        <dbReference type="Proteomes" id="UP000053398"/>
    </source>
</evidence>
<keyword evidence="3" id="KW-1185">Reference proteome</keyword>
<gene>
    <name evidence="2" type="ORF">AQJ11_33620</name>
</gene>
<reference evidence="2 3" key="1">
    <citation type="submission" date="2015-10" db="EMBL/GenBank/DDBJ databases">
        <title>Draft genome sequence of Streptomyces corchorusii DSM 40340, type strain for the species Streptomyces corchorusii.</title>
        <authorList>
            <person name="Ruckert C."/>
            <person name="Winkler A."/>
            <person name="Kalinowski J."/>
            <person name="Kampfer P."/>
            <person name="Glaeser S."/>
        </authorList>
    </citation>
    <scope>NUCLEOTIDE SEQUENCE [LARGE SCALE GENOMIC DNA]</scope>
    <source>
        <strain evidence="2 3">DSM 40340</strain>
    </source>
</reference>
<dbReference type="EMBL" id="LMWP01000042">
    <property type="protein sequence ID" value="KUN18722.1"/>
    <property type="molecule type" value="Genomic_DNA"/>
</dbReference>
<sequence>MLGAARLVIGVTRWRVKRSKVCLCHRSGECSAPLLVDLPWPARSGSEGTTPPADPDLAGENPKELGITPTPQAE</sequence>
<protein>
    <submittedName>
        <fullName evidence="2">Uncharacterized protein</fullName>
    </submittedName>
</protein>
<accession>A0A101PW08</accession>
<feature type="region of interest" description="Disordered" evidence="1">
    <location>
        <begin position="40"/>
        <end position="74"/>
    </location>
</feature>
<organism evidence="2 3">
    <name type="scientific">Streptomyces corchorusii</name>
    <name type="common">Streptomyces chibaensis</name>
    <dbReference type="NCBI Taxonomy" id="1903"/>
    <lineage>
        <taxon>Bacteria</taxon>
        <taxon>Bacillati</taxon>
        <taxon>Actinomycetota</taxon>
        <taxon>Actinomycetes</taxon>
        <taxon>Kitasatosporales</taxon>
        <taxon>Streptomycetaceae</taxon>
        <taxon>Streptomyces</taxon>
    </lineage>
</organism>
<evidence type="ECO:0000313" key="2">
    <source>
        <dbReference type="EMBL" id="KUN18722.1"/>
    </source>
</evidence>
<comment type="caution">
    <text evidence="2">The sequence shown here is derived from an EMBL/GenBank/DDBJ whole genome shotgun (WGS) entry which is preliminary data.</text>
</comment>
<evidence type="ECO:0000256" key="1">
    <source>
        <dbReference type="SAM" id="MobiDB-lite"/>
    </source>
</evidence>
<dbReference type="Proteomes" id="UP000053398">
    <property type="component" value="Unassembled WGS sequence"/>
</dbReference>
<name>A0A101PW08_STRCK</name>
<proteinExistence type="predicted"/>